<feature type="region of interest" description="Disordered" evidence="6">
    <location>
        <begin position="803"/>
        <end position="825"/>
    </location>
</feature>
<feature type="transmembrane region" description="Helical" evidence="5">
    <location>
        <begin position="156"/>
        <end position="185"/>
    </location>
</feature>
<dbReference type="PANTHER" id="PTHR11929:SF194">
    <property type="entry name" value="ALPHA-(1,3)-FUCOSYLTRANSFERASE 10"/>
    <property type="match status" value="1"/>
</dbReference>
<evidence type="ECO:0000256" key="3">
    <source>
        <dbReference type="ARBA" id="ARBA00022676"/>
    </source>
</evidence>
<dbReference type="InterPro" id="IPR001503">
    <property type="entry name" value="Glyco_trans_10"/>
</dbReference>
<evidence type="ECO:0000256" key="2">
    <source>
        <dbReference type="ARBA" id="ARBA00008919"/>
    </source>
</evidence>
<comment type="subcellular location">
    <subcellularLocation>
        <location evidence="5">Golgi apparatus</location>
        <location evidence="5">Golgi stack membrane</location>
        <topology evidence="5">Single-pass type II membrane protein</topology>
    </subcellularLocation>
</comment>
<dbReference type="EMBL" id="HBFQ01007477">
    <property type="protein sequence ID" value="CAD8830869.1"/>
    <property type="molecule type" value="Transcribed_RNA"/>
</dbReference>
<comment type="pathway">
    <text evidence="1">Protein modification; protein glycosylation.</text>
</comment>
<feature type="transmembrane region" description="Helical" evidence="5">
    <location>
        <begin position="25"/>
        <end position="45"/>
    </location>
</feature>
<comment type="similarity">
    <text evidence="2 5">Belongs to the glycosyltransferase 10 family.</text>
</comment>
<dbReference type="UniPathway" id="UPA00378"/>
<keyword evidence="5" id="KW-0472">Membrane</keyword>
<evidence type="ECO:0000256" key="4">
    <source>
        <dbReference type="ARBA" id="ARBA00022679"/>
    </source>
</evidence>
<dbReference type="InterPro" id="IPR055270">
    <property type="entry name" value="Glyco_tran_10_C"/>
</dbReference>
<gene>
    <name evidence="8" type="ORF">NSCI0253_LOCUS5215</name>
</gene>
<evidence type="ECO:0000256" key="1">
    <source>
        <dbReference type="ARBA" id="ARBA00004922"/>
    </source>
</evidence>
<comment type="caution">
    <text evidence="5">Lacks conserved residue(s) required for the propagation of feature annotation.</text>
</comment>
<dbReference type="GO" id="GO:0046920">
    <property type="term" value="F:alpha-(1-&gt;3)-fucosyltransferase activity"/>
    <property type="evidence" value="ECO:0007669"/>
    <property type="project" value="TreeGrafter"/>
</dbReference>
<dbReference type="AlphaFoldDB" id="A0A7S0ZSY7"/>
<dbReference type="PANTHER" id="PTHR11929">
    <property type="entry name" value="ALPHA- 1,3 -FUCOSYLTRANSFERASE"/>
    <property type="match status" value="1"/>
</dbReference>
<evidence type="ECO:0000256" key="5">
    <source>
        <dbReference type="RuleBase" id="RU003832"/>
    </source>
</evidence>
<name>A0A7S0ZSY7_NOCSC</name>
<evidence type="ECO:0000256" key="6">
    <source>
        <dbReference type="SAM" id="MobiDB-lite"/>
    </source>
</evidence>
<organism evidence="8">
    <name type="scientific">Noctiluca scintillans</name>
    <name type="common">Sea sparkle</name>
    <name type="synonym">Red tide dinoflagellate</name>
    <dbReference type="NCBI Taxonomy" id="2966"/>
    <lineage>
        <taxon>Eukaryota</taxon>
        <taxon>Sar</taxon>
        <taxon>Alveolata</taxon>
        <taxon>Dinophyceae</taxon>
        <taxon>Noctilucales</taxon>
        <taxon>Noctilucaceae</taxon>
        <taxon>Noctiluca</taxon>
    </lineage>
</organism>
<proteinExistence type="inferred from homology"/>
<feature type="transmembrane region" description="Helical" evidence="5">
    <location>
        <begin position="74"/>
        <end position="98"/>
    </location>
</feature>
<keyword evidence="5" id="KW-0812">Transmembrane</keyword>
<dbReference type="Gene3D" id="3.40.50.11660">
    <property type="entry name" value="Glycosyl transferase family 10, C-terminal domain"/>
    <property type="match status" value="1"/>
</dbReference>
<dbReference type="SUPFAM" id="SSF53756">
    <property type="entry name" value="UDP-Glycosyltransferase/glycogen phosphorylase"/>
    <property type="match status" value="1"/>
</dbReference>
<dbReference type="GO" id="GO:0032580">
    <property type="term" value="C:Golgi cisterna membrane"/>
    <property type="evidence" value="ECO:0007669"/>
    <property type="project" value="UniProtKB-SubCell"/>
</dbReference>
<dbReference type="InterPro" id="IPR038577">
    <property type="entry name" value="GT10-like_C_sf"/>
</dbReference>
<keyword evidence="5" id="KW-0333">Golgi apparatus</keyword>
<dbReference type="EC" id="2.4.1.-" evidence="5"/>
<sequence>MAACEPWGTKGALVYLERFHVHKPFNIAALIALVAWGVSSLLFVLRDPTPDFACQDWLTITLTLLGRHALRMGCWAGISIHVLPFAGSICRLVLALVTYVSFMRSLESGSVASCVKDALLFGFFRPWVMGVTRLAFRSTSSKKSSRRGGKSAVNDVGTASSAVTMGICSLGFVRFLVGLSLLLLLTLQFSGLSLKLWAGATNEDAGLDPNLRHALAALIQSEVKLATESAWLKYAEKRLPEPTGPHKTNELRTPQDGALVSREEPQAGSNKVDIIAVRDDVPVRVDVDVAVRVKELLEHLETDVTLTDQALMNKGYGMSRLYLHSMLQRVELRTREILCGSTASADCSRYSRAKPPNVLILFPNNFMGQTLYKKDTEFSPCPVRCTFHRDVRRSSESEGVVFHLVGGGLLPHRGSPKQRWAGMQIEPDSHSAKLRDPGVLKQLNATMSAIPGGHNPQARNNGVKTHLFTPLWSDYYFDDPIFWRPMASPWTVARKPHLIWLQNGCSEVTRRNEYVTAIGKYMEVDSYGGCLNNKRDPRSMRDPVGLIKEYMFYLCLEPYELYLSDKLYRGFQAGAIPVFLGHPEVGDFVPHPDAVIQVSDFDSPKALASYLKSVAQSPDLWFKHTKWRNSPGEITEKFVRAARFQYIHSQCRVCVWAHTGQDPLMGDAWDRPLDEDDVSSDAGLDDHAHWSKVTPQYSWSQAKRPAKTSAPDAPTVECWEEVKGMSVSGFVSGYGWPSTNLENSKMACLKLGDRCGAVSGVPVGEVMFYHLTGKSHEVPGDARNILYRRKRCSFASQIPASEMLPMSEPAPQKVRGSHGKLPVKR</sequence>
<dbReference type="Pfam" id="PF00852">
    <property type="entry name" value="Glyco_transf_10"/>
    <property type="match status" value="1"/>
</dbReference>
<reference evidence="8" key="1">
    <citation type="submission" date="2021-01" db="EMBL/GenBank/DDBJ databases">
        <authorList>
            <person name="Corre E."/>
            <person name="Pelletier E."/>
            <person name="Niang G."/>
            <person name="Scheremetjew M."/>
            <person name="Finn R."/>
            <person name="Kale V."/>
            <person name="Holt S."/>
            <person name="Cochrane G."/>
            <person name="Meng A."/>
            <person name="Brown T."/>
            <person name="Cohen L."/>
        </authorList>
    </citation>
    <scope>NUCLEOTIDE SEQUENCE</scope>
</reference>
<evidence type="ECO:0000313" key="8">
    <source>
        <dbReference type="EMBL" id="CAD8830869.1"/>
    </source>
</evidence>
<protein>
    <recommendedName>
        <fullName evidence="5">Fucosyltransferase</fullName>
        <ecNumber evidence="5">2.4.1.-</ecNumber>
    </recommendedName>
</protein>
<keyword evidence="3 5" id="KW-0328">Glycosyltransferase</keyword>
<evidence type="ECO:0000259" key="7">
    <source>
        <dbReference type="Pfam" id="PF00852"/>
    </source>
</evidence>
<keyword evidence="5" id="KW-1133">Transmembrane helix</keyword>
<keyword evidence="4 5" id="KW-0808">Transferase</keyword>
<feature type="compositionally biased region" description="Basic residues" evidence="6">
    <location>
        <begin position="815"/>
        <end position="825"/>
    </location>
</feature>
<feature type="domain" description="Fucosyltransferase C-terminal" evidence="7">
    <location>
        <begin position="494"/>
        <end position="658"/>
    </location>
</feature>
<accession>A0A7S0ZSY7</accession>